<evidence type="ECO:0000256" key="8">
    <source>
        <dbReference type="ARBA" id="ARBA00022833"/>
    </source>
</evidence>
<dbReference type="AlphaFoldDB" id="A0A484H5I2"/>
<evidence type="ECO:0000256" key="7">
    <source>
        <dbReference type="ARBA" id="ARBA00022723"/>
    </source>
</evidence>
<keyword evidence="6" id="KW-0963">Cytoplasm</keyword>
<dbReference type="InterPro" id="IPR035461">
    <property type="entry name" value="GmhA/DiaA"/>
</dbReference>
<dbReference type="CDD" id="cd05006">
    <property type="entry name" value="SIS_GmhA"/>
    <property type="match status" value="1"/>
</dbReference>
<dbReference type="GO" id="GO:0005737">
    <property type="term" value="C:cytoplasm"/>
    <property type="evidence" value="ECO:0007669"/>
    <property type="project" value="UniProtKB-SubCell"/>
</dbReference>
<dbReference type="InterPro" id="IPR046348">
    <property type="entry name" value="SIS_dom_sf"/>
</dbReference>
<dbReference type="PANTHER" id="PTHR30390">
    <property type="entry name" value="SEDOHEPTULOSE 7-PHOSPHATE ISOMERASE / DNAA INITIATOR-ASSOCIATING FACTOR FOR REPLICATION INITIATION"/>
    <property type="match status" value="1"/>
</dbReference>
<evidence type="ECO:0000256" key="9">
    <source>
        <dbReference type="ARBA" id="ARBA00023235"/>
    </source>
</evidence>
<evidence type="ECO:0000256" key="10">
    <source>
        <dbReference type="ARBA" id="ARBA00023277"/>
    </source>
</evidence>
<dbReference type="PROSITE" id="PS51464">
    <property type="entry name" value="SIS"/>
    <property type="match status" value="1"/>
</dbReference>
<keyword evidence="9 12" id="KW-0413">Isomerase</keyword>
<evidence type="ECO:0000256" key="4">
    <source>
        <dbReference type="ARBA" id="ARBA00009894"/>
    </source>
</evidence>
<sequence>MLEDLACLLYPELSTLLPYSLQHKNYTFQLKEDHMQPLIQNIQAEITKTARILDRMAEDETLLSVIITVADLCVTALREGGRILLAGNGGSAADAQHLAAELVGRLRFDRPALPAIALTADTAILTAISNDYGYERIFDRQVEAIGRVGDVLIGLSTSACSRNLVRALERARAKEIVTVGLLGSNPGPIESLCDYRLYVPDRETQKIQEGYIVIGHVLCTLIEQAMLTTPLVSQRC</sequence>
<keyword evidence="10" id="KW-0119">Carbohydrate metabolism</keyword>
<organism evidence="12">
    <name type="scientific">invertebrate metagenome</name>
    <dbReference type="NCBI Taxonomy" id="1711999"/>
    <lineage>
        <taxon>unclassified sequences</taxon>
        <taxon>metagenomes</taxon>
        <taxon>organismal metagenomes</taxon>
    </lineage>
</organism>
<accession>A0A484H5I2</accession>
<evidence type="ECO:0000256" key="1">
    <source>
        <dbReference type="ARBA" id="ARBA00000348"/>
    </source>
</evidence>
<evidence type="ECO:0000256" key="5">
    <source>
        <dbReference type="ARBA" id="ARBA00012580"/>
    </source>
</evidence>
<feature type="domain" description="SIS" evidence="11">
    <location>
        <begin position="73"/>
        <end position="236"/>
    </location>
</feature>
<dbReference type="GO" id="GO:1901135">
    <property type="term" value="P:carbohydrate derivative metabolic process"/>
    <property type="evidence" value="ECO:0007669"/>
    <property type="project" value="InterPro"/>
</dbReference>
<evidence type="ECO:0000313" key="12">
    <source>
        <dbReference type="EMBL" id="VBB68545.1"/>
    </source>
</evidence>
<protein>
    <recommendedName>
        <fullName evidence="5">D-sedoheptulose-7-phosphate isomerase</fullName>
        <ecNumber evidence="5">5.3.1.28</ecNumber>
    </recommendedName>
</protein>
<evidence type="ECO:0000256" key="3">
    <source>
        <dbReference type="ARBA" id="ARBA00004496"/>
    </source>
</evidence>
<name>A0A484H5I2_9ZZZZ</name>
<keyword evidence="8" id="KW-0862">Zinc</keyword>
<comment type="subcellular location">
    <subcellularLocation>
        <location evidence="3">Cytoplasm</location>
    </subcellularLocation>
</comment>
<dbReference type="SUPFAM" id="SSF53697">
    <property type="entry name" value="SIS domain"/>
    <property type="match status" value="1"/>
</dbReference>
<evidence type="ECO:0000259" key="11">
    <source>
        <dbReference type="PROSITE" id="PS51464"/>
    </source>
</evidence>
<dbReference type="Pfam" id="PF13580">
    <property type="entry name" value="SIS_2"/>
    <property type="match status" value="1"/>
</dbReference>
<comment type="similarity">
    <text evidence="4">Belongs to the SIS family. GmhA subfamily.</text>
</comment>
<dbReference type="InterPro" id="IPR050099">
    <property type="entry name" value="SIS_GmhA/DiaA_subfam"/>
</dbReference>
<comment type="cofactor">
    <cofactor evidence="2">
        <name>Zn(2+)</name>
        <dbReference type="ChEBI" id="CHEBI:29105"/>
    </cofactor>
</comment>
<evidence type="ECO:0000256" key="2">
    <source>
        <dbReference type="ARBA" id="ARBA00001947"/>
    </source>
</evidence>
<dbReference type="Gene3D" id="3.40.50.10490">
    <property type="entry name" value="Glucose-6-phosphate isomerase like protein, domain 1"/>
    <property type="match status" value="1"/>
</dbReference>
<dbReference type="EMBL" id="LR026963">
    <property type="protein sequence ID" value="VBB68545.1"/>
    <property type="molecule type" value="Genomic_DNA"/>
</dbReference>
<dbReference type="GO" id="GO:0008968">
    <property type="term" value="F:D-sedoheptulose 7-phosphate isomerase activity"/>
    <property type="evidence" value="ECO:0007669"/>
    <property type="project" value="InterPro"/>
</dbReference>
<comment type="catalytic activity">
    <reaction evidence="1">
        <text>2 D-sedoheptulose 7-phosphate = D-glycero-alpha-D-manno-heptose 7-phosphate + D-glycero-beta-D-manno-heptose 7-phosphate</text>
        <dbReference type="Rhea" id="RHEA:27489"/>
        <dbReference type="ChEBI" id="CHEBI:57483"/>
        <dbReference type="ChEBI" id="CHEBI:60203"/>
        <dbReference type="ChEBI" id="CHEBI:60204"/>
        <dbReference type="EC" id="5.3.1.28"/>
    </reaction>
</comment>
<keyword evidence="7" id="KW-0479">Metal-binding</keyword>
<dbReference type="HAMAP" id="MF_00067">
    <property type="entry name" value="GmhA"/>
    <property type="match status" value="1"/>
</dbReference>
<gene>
    <name evidence="12" type="ORF">RIEGSTA812A_PEG_18</name>
</gene>
<dbReference type="GO" id="GO:0046872">
    <property type="term" value="F:metal ion binding"/>
    <property type="evidence" value="ECO:0007669"/>
    <property type="project" value="UniProtKB-KW"/>
</dbReference>
<evidence type="ECO:0000256" key="6">
    <source>
        <dbReference type="ARBA" id="ARBA00022490"/>
    </source>
</evidence>
<proteinExistence type="inferred from homology"/>
<dbReference type="InterPro" id="IPR004515">
    <property type="entry name" value="Phosphoheptose_Isoase"/>
</dbReference>
<dbReference type="PANTHER" id="PTHR30390:SF6">
    <property type="entry name" value="DNAA INITIATOR-ASSOCIATING PROTEIN DIAA"/>
    <property type="match status" value="1"/>
</dbReference>
<dbReference type="GO" id="GO:0097367">
    <property type="term" value="F:carbohydrate derivative binding"/>
    <property type="evidence" value="ECO:0007669"/>
    <property type="project" value="InterPro"/>
</dbReference>
<reference evidence="12" key="1">
    <citation type="submission" date="2018-10" db="EMBL/GenBank/DDBJ databases">
        <authorList>
            <person name="Gruber-Vodicka H."/>
            <person name="Jaeckle O."/>
        </authorList>
    </citation>
    <scope>NUCLEOTIDE SEQUENCE</scope>
</reference>
<dbReference type="InterPro" id="IPR001347">
    <property type="entry name" value="SIS_dom"/>
</dbReference>
<dbReference type="EC" id="5.3.1.28" evidence="5"/>